<dbReference type="PANTHER" id="PTHR10250">
    <property type="entry name" value="MICROSOMAL GLUTATHIONE S-TRANSFERASE"/>
    <property type="match status" value="1"/>
</dbReference>
<dbReference type="InterPro" id="IPR050997">
    <property type="entry name" value="MAPEG"/>
</dbReference>
<dbReference type="PANTHER" id="PTHR10250:SF13">
    <property type="entry name" value="MICROSOMAL GLUTATHIONE S-TRANSFERASE 2"/>
    <property type="match status" value="1"/>
</dbReference>
<protein>
    <submittedName>
        <fullName evidence="8">Microsomal glutathione S-transferase 2</fullName>
    </submittedName>
</protein>
<dbReference type="GO" id="GO:0004364">
    <property type="term" value="F:glutathione transferase activity"/>
    <property type="evidence" value="ECO:0007669"/>
    <property type="project" value="TreeGrafter"/>
</dbReference>
<dbReference type="GO" id="GO:0008047">
    <property type="term" value="F:enzyme activator activity"/>
    <property type="evidence" value="ECO:0007669"/>
    <property type="project" value="InterPro"/>
</dbReference>
<dbReference type="STRING" id="1676925.ENSPKIP00000033200"/>
<dbReference type="Pfam" id="PF01124">
    <property type="entry name" value="MAPEG"/>
    <property type="match status" value="1"/>
</dbReference>
<keyword evidence="2 7" id="KW-0812">Transmembrane</keyword>
<dbReference type="FunFam" id="1.20.120.550:FF:000003">
    <property type="entry name" value="Leukotriene C4 synthase"/>
    <property type="match status" value="1"/>
</dbReference>
<evidence type="ECO:0000256" key="6">
    <source>
        <dbReference type="ARBA" id="ARBA00023136"/>
    </source>
</evidence>
<evidence type="ECO:0000256" key="4">
    <source>
        <dbReference type="ARBA" id="ARBA00022824"/>
    </source>
</evidence>
<dbReference type="AlphaFoldDB" id="A0A3B3SSA2"/>
<name>A0A3B3SSA2_9TELE</name>
<feature type="transmembrane region" description="Helical" evidence="7">
    <location>
        <begin position="147"/>
        <end position="170"/>
    </location>
</feature>
<dbReference type="GO" id="GO:0005789">
    <property type="term" value="C:endoplasmic reticulum membrane"/>
    <property type="evidence" value="ECO:0007669"/>
    <property type="project" value="UniProtKB-SubCell"/>
</dbReference>
<evidence type="ECO:0000256" key="5">
    <source>
        <dbReference type="ARBA" id="ARBA00022989"/>
    </source>
</evidence>
<sequence>MNATSGHVNLKRGRIYDIEVIRGRKRSINDNQSANKCTNMAADQLLLSAVSLISALQMGYITRCVTLSRRKHNVIPPAVTGPAEFERIFRAQQDCVEIYPLFLVVLWISGSFFHEALAAVGGLLFIFSRQMYFNGYVNSTKSRLPGFYLSLGALVLLTATGAAGLLRQFLDDYLDVNMHKVFKS</sequence>
<accession>A0A3B3SSA2</accession>
<evidence type="ECO:0000313" key="9">
    <source>
        <dbReference type="Proteomes" id="UP000261540"/>
    </source>
</evidence>
<reference evidence="8" key="1">
    <citation type="submission" date="2025-08" db="UniProtKB">
        <authorList>
            <consortium name="Ensembl"/>
        </authorList>
    </citation>
    <scope>IDENTIFICATION</scope>
</reference>
<evidence type="ECO:0000256" key="2">
    <source>
        <dbReference type="ARBA" id="ARBA00022692"/>
    </source>
</evidence>
<evidence type="ECO:0000256" key="3">
    <source>
        <dbReference type="ARBA" id="ARBA00022751"/>
    </source>
</evidence>
<keyword evidence="4" id="KW-0256">Endoplasmic reticulum</keyword>
<evidence type="ECO:0000256" key="1">
    <source>
        <dbReference type="ARBA" id="ARBA00004477"/>
    </source>
</evidence>
<keyword evidence="3" id="KW-0434">Leukotriene biosynthesis</keyword>
<feature type="transmembrane region" description="Helical" evidence="7">
    <location>
        <begin position="98"/>
        <end position="127"/>
    </location>
</feature>
<dbReference type="GO" id="GO:0019370">
    <property type="term" value="P:leukotriene biosynthetic process"/>
    <property type="evidence" value="ECO:0007669"/>
    <property type="project" value="UniProtKB-KW"/>
</dbReference>
<evidence type="ECO:0000313" key="8">
    <source>
        <dbReference type="Ensembl" id="ENSPKIP00000033200.1"/>
    </source>
</evidence>
<organism evidence="8 9">
    <name type="scientific">Paramormyrops kingsleyae</name>
    <dbReference type="NCBI Taxonomy" id="1676925"/>
    <lineage>
        <taxon>Eukaryota</taxon>
        <taxon>Metazoa</taxon>
        <taxon>Chordata</taxon>
        <taxon>Craniata</taxon>
        <taxon>Vertebrata</taxon>
        <taxon>Euteleostomi</taxon>
        <taxon>Actinopterygii</taxon>
        <taxon>Neopterygii</taxon>
        <taxon>Teleostei</taxon>
        <taxon>Osteoglossocephala</taxon>
        <taxon>Osteoglossomorpha</taxon>
        <taxon>Osteoglossiformes</taxon>
        <taxon>Mormyridae</taxon>
        <taxon>Paramormyrops</taxon>
    </lineage>
</organism>
<dbReference type="InterPro" id="IPR001129">
    <property type="entry name" value="Membr-assoc_MAPEG"/>
</dbReference>
<dbReference type="Gene3D" id="1.20.120.550">
    <property type="entry name" value="Membrane associated eicosanoid/glutathione metabolism-like domain"/>
    <property type="match status" value="1"/>
</dbReference>
<dbReference type="Ensembl" id="ENSPKIT00000014084.1">
    <property type="protein sequence ID" value="ENSPKIP00000033200.1"/>
    <property type="gene ID" value="ENSPKIG00000012999.1"/>
</dbReference>
<evidence type="ECO:0000256" key="7">
    <source>
        <dbReference type="SAM" id="Phobius"/>
    </source>
</evidence>
<dbReference type="InterPro" id="IPR023352">
    <property type="entry name" value="MAPEG-like_dom_sf"/>
</dbReference>
<dbReference type="SUPFAM" id="SSF161084">
    <property type="entry name" value="MAPEG domain-like"/>
    <property type="match status" value="1"/>
</dbReference>
<dbReference type="GeneTree" id="ENSGT00940000160288"/>
<dbReference type="InterPro" id="IPR001446">
    <property type="entry name" value="5_LipOase_AP"/>
</dbReference>
<keyword evidence="9" id="KW-1185">Reference proteome</keyword>
<comment type="subcellular location">
    <subcellularLocation>
        <location evidence="1">Endoplasmic reticulum membrane</location>
        <topology evidence="1">Multi-pass membrane protein</topology>
    </subcellularLocation>
</comment>
<reference evidence="8" key="2">
    <citation type="submission" date="2025-09" db="UniProtKB">
        <authorList>
            <consortium name="Ensembl"/>
        </authorList>
    </citation>
    <scope>IDENTIFICATION</scope>
</reference>
<keyword evidence="5 7" id="KW-1133">Transmembrane helix</keyword>
<feature type="transmembrane region" description="Helical" evidence="7">
    <location>
        <begin position="45"/>
        <end position="62"/>
    </location>
</feature>
<dbReference type="GO" id="GO:0005635">
    <property type="term" value="C:nuclear envelope"/>
    <property type="evidence" value="ECO:0007669"/>
    <property type="project" value="TreeGrafter"/>
</dbReference>
<keyword evidence="6 7" id="KW-0472">Membrane</keyword>
<proteinExistence type="predicted"/>
<dbReference type="GO" id="GO:0004602">
    <property type="term" value="F:glutathione peroxidase activity"/>
    <property type="evidence" value="ECO:0007669"/>
    <property type="project" value="TreeGrafter"/>
</dbReference>
<dbReference type="Proteomes" id="UP000261540">
    <property type="component" value="Unplaced"/>
</dbReference>
<dbReference type="GO" id="GO:0004464">
    <property type="term" value="F:leukotriene-C4 synthase activity"/>
    <property type="evidence" value="ECO:0007669"/>
    <property type="project" value="TreeGrafter"/>
</dbReference>
<dbReference type="PRINTS" id="PR00488">
    <property type="entry name" value="5LPOXGNASEAP"/>
</dbReference>